<dbReference type="EMBL" id="FMHZ01000002">
    <property type="protein sequence ID" value="SCL67828.1"/>
    <property type="molecule type" value="Genomic_DNA"/>
</dbReference>
<feature type="domain" description="DUF4097" evidence="2">
    <location>
        <begin position="114"/>
        <end position="245"/>
    </location>
</feature>
<name>A0A1C6VNB6_9ACTN</name>
<sequence length="276" mass="27862">MALHRTAATIAVAATLIVSAGCDNLASRRLDYDSTEAVRISTVRVLPGAGDITVRAIGVPGEVRIKRVVRYHGGQPDATYEVTGSELVLDTDCGNDCSVSYEVIAPEGVAVKGETGSGDVDLSKVGPVEMTLGSGNIRVSGADGPVRAETGSGDVRVTDAGDTVTIRTGSGNIEVEDAPAAVTLRAGSGDITGRRLGAGADAEAGSGNITLDLGVPASARAHTSSGDIELVVPAGRYQVRSDADGGETKLGVSHDPSAPLVLDLSTGGGDQTVTQR</sequence>
<evidence type="ECO:0000313" key="3">
    <source>
        <dbReference type="EMBL" id="SCL67828.1"/>
    </source>
</evidence>
<organism evidence="3 4">
    <name type="scientific">Micromonospora citrea</name>
    <dbReference type="NCBI Taxonomy" id="47855"/>
    <lineage>
        <taxon>Bacteria</taxon>
        <taxon>Bacillati</taxon>
        <taxon>Actinomycetota</taxon>
        <taxon>Actinomycetes</taxon>
        <taxon>Micromonosporales</taxon>
        <taxon>Micromonosporaceae</taxon>
        <taxon>Micromonospora</taxon>
    </lineage>
</organism>
<dbReference type="STRING" id="47855.GA0070606_4648"/>
<dbReference type="Proteomes" id="UP000199001">
    <property type="component" value="Unassembled WGS sequence"/>
</dbReference>
<protein>
    <submittedName>
        <fullName evidence="3">Putative adhesin</fullName>
    </submittedName>
</protein>
<dbReference type="AlphaFoldDB" id="A0A1C6VNB6"/>
<evidence type="ECO:0000259" key="2">
    <source>
        <dbReference type="Pfam" id="PF13349"/>
    </source>
</evidence>
<dbReference type="RefSeq" id="WP_091104090.1">
    <property type="nucleotide sequence ID" value="NZ_FMHZ01000002.1"/>
</dbReference>
<dbReference type="OrthoDB" id="4331847at2"/>
<accession>A0A1C6VNB6</accession>
<gene>
    <name evidence="3" type="ORF">GA0070606_4648</name>
</gene>
<proteinExistence type="predicted"/>
<reference evidence="4" key="1">
    <citation type="submission" date="2016-06" db="EMBL/GenBank/DDBJ databases">
        <authorList>
            <person name="Varghese N."/>
            <person name="Submissions Spin"/>
        </authorList>
    </citation>
    <scope>NUCLEOTIDE SEQUENCE [LARGE SCALE GENOMIC DNA]</scope>
    <source>
        <strain evidence="4">DSM 43903</strain>
    </source>
</reference>
<feature type="region of interest" description="Disordered" evidence="1">
    <location>
        <begin position="242"/>
        <end position="276"/>
    </location>
</feature>
<dbReference type="Gene3D" id="2.160.20.120">
    <property type="match status" value="1"/>
</dbReference>
<dbReference type="Pfam" id="PF13349">
    <property type="entry name" value="DUF4097"/>
    <property type="match status" value="1"/>
</dbReference>
<evidence type="ECO:0000313" key="4">
    <source>
        <dbReference type="Proteomes" id="UP000199001"/>
    </source>
</evidence>
<dbReference type="PROSITE" id="PS51257">
    <property type="entry name" value="PROKAR_LIPOPROTEIN"/>
    <property type="match status" value="1"/>
</dbReference>
<keyword evidence="4" id="KW-1185">Reference proteome</keyword>
<evidence type="ECO:0000256" key="1">
    <source>
        <dbReference type="SAM" id="MobiDB-lite"/>
    </source>
</evidence>
<dbReference type="InterPro" id="IPR025164">
    <property type="entry name" value="Toastrack_DUF4097"/>
</dbReference>